<dbReference type="RefSeq" id="XP_026608202.1">
    <property type="nucleotide sequence ID" value="XM_026742357.1"/>
</dbReference>
<dbReference type="CDD" id="cd13929">
    <property type="entry name" value="PT-DMATS_CymD"/>
    <property type="match status" value="1"/>
</dbReference>
<dbReference type="InterPro" id="IPR012148">
    <property type="entry name" value="ABBA_DMATS-like"/>
</dbReference>
<dbReference type="SFLD" id="SFLDS00036">
    <property type="entry name" value="Aromatic_Prenyltransferase"/>
    <property type="match status" value="1"/>
</dbReference>
<comment type="similarity">
    <text evidence="2">Belongs to the tryptophan dimethylallyltransferase family.</text>
</comment>
<dbReference type="GO" id="GO:0009820">
    <property type="term" value="P:alkaloid metabolic process"/>
    <property type="evidence" value="ECO:0007669"/>
    <property type="project" value="InterPro"/>
</dbReference>
<dbReference type="InterPro" id="IPR017795">
    <property type="entry name" value="ABBA_NscD-like"/>
</dbReference>
<feature type="binding site" evidence="4">
    <location>
        <position position="219"/>
    </location>
    <ligand>
        <name>dimethylallyl diphosphate</name>
        <dbReference type="ChEBI" id="CHEBI:57623"/>
    </ligand>
</feature>
<evidence type="ECO:0008006" key="7">
    <source>
        <dbReference type="Google" id="ProtNLM"/>
    </source>
</evidence>
<evidence type="ECO:0000256" key="4">
    <source>
        <dbReference type="PIRSR" id="PIRSR000509-1"/>
    </source>
</evidence>
<feature type="binding site" evidence="4">
    <location>
        <position position="373"/>
    </location>
    <ligand>
        <name>dimethylallyl diphosphate</name>
        <dbReference type="ChEBI" id="CHEBI:57623"/>
    </ligand>
</feature>
<dbReference type="InterPro" id="IPR033964">
    <property type="entry name" value="ABBA"/>
</dbReference>
<name>A0A3D8T3B8_9EURO</name>
<keyword evidence="3" id="KW-0808">Transferase</keyword>
<organism evidence="5 6">
    <name type="scientific">Aspergillus mulundensis</name>
    <dbReference type="NCBI Taxonomy" id="1810919"/>
    <lineage>
        <taxon>Eukaryota</taxon>
        <taxon>Fungi</taxon>
        <taxon>Dikarya</taxon>
        <taxon>Ascomycota</taxon>
        <taxon>Pezizomycotina</taxon>
        <taxon>Eurotiomycetes</taxon>
        <taxon>Eurotiomycetidae</taxon>
        <taxon>Eurotiales</taxon>
        <taxon>Aspergillaceae</taxon>
        <taxon>Aspergillus</taxon>
        <taxon>Aspergillus subgen. Nidulantes</taxon>
    </lineage>
</organism>
<proteinExistence type="inferred from homology"/>
<keyword evidence="6" id="KW-1185">Reference proteome</keyword>
<feature type="binding site" evidence="4">
    <location>
        <position position="121"/>
    </location>
    <ligand>
        <name>L-tryptophan</name>
        <dbReference type="ChEBI" id="CHEBI:57912"/>
    </ligand>
</feature>
<comment type="pathway">
    <text evidence="1">Secondary metabolite biosynthesis.</text>
</comment>
<comment type="caution">
    <text evidence="5">The sequence shown here is derived from an EMBL/GenBank/DDBJ whole genome shotgun (WGS) entry which is preliminary data.</text>
</comment>
<evidence type="ECO:0000313" key="6">
    <source>
        <dbReference type="Proteomes" id="UP000256690"/>
    </source>
</evidence>
<dbReference type="PANTHER" id="PTHR40627:SF4">
    <property type="entry name" value="PRENYLTRANSFERASE ASQH1-RELATED"/>
    <property type="match status" value="1"/>
</dbReference>
<feature type="binding site" evidence="4">
    <location>
        <position position="221"/>
    </location>
    <ligand>
        <name>dimethylallyl diphosphate</name>
        <dbReference type="ChEBI" id="CHEBI:57623"/>
    </ligand>
</feature>
<evidence type="ECO:0000313" key="5">
    <source>
        <dbReference type="EMBL" id="RDW93019.1"/>
    </source>
</evidence>
<accession>A0A3D8T3B8</accession>
<dbReference type="EMBL" id="PVWQ01000001">
    <property type="protein sequence ID" value="RDW93019.1"/>
    <property type="molecule type" value="Genomic_DNA"/>
</dbReference>
<evidence type="ECO:0000256" key="3">
    <source>
        <dbReference type="ARBA" id="ARBA00022679"/>
    </source>
</evidence>
<gene>
    <name evidence="5" type="ORF">DSM5745_00341</name>
</gene>
<reference evidence="5 6" key="1">
    <citation type="journal article" date="2018" name="IMA Fungus">
        <title>IMA Genome-F 9: Draft genome sequence of Annulohypoxylon stygium, Aspergillus mulundensis, Berkeleyomyces basicola (syn. Thielaviopsis basicola), Ceratocystis smalleyi, two Cercospora beticola strains, Coleophoma cylindrospora, Fusarium fracticaudum, Phialophora cf. hyalina, and Morchella septimelata.</title>
        <authorList>
            <person name="Wingfield B.D."/>
            <person name="Bills G.F."/>
            <person name="Dong Y."/>
            <person name="Huang W."/>
            <person name="Nel W.J."/>
            <person name="Swalarsk-Parry B.S."/>
            <person name="Vaghefi N."/>
            <person name="Wilken P.M."/>
            <person name="An Z."/>
            <person name="de Beer Z.W."/>
            <person name="De Vos L."/>
            <person name="Chen L."/>
            <person name="Duong T.A."/>
            <person name="Gao Y."/>
            <person name="Hammerbacher A."/>
            <person name="Kikkert J.R."/>
            <person name="Li Y."/>
            <person name="Li H."/>
            <person name="Li K."/>
            <person name="Li Q."/>
            <person name="Liu X."/>
            <person name="Ma X."/>
            <person name="Naidoo K."/>
            <person name="Pethybridge S.J."/>
            <person name="Sun J."/>
            <person name="Steenkamp E.T."/>
            <person name="van der Nest M.A."/>
            <person name="van Wyk S."/>
            <person name="Wingfield M.J."/>
            <person name="Xiong C."/>
            <person name="Yue Q."/>
            <person name="Zhang X."/>
        </authorList>
    </citation>
    <scope>NUCLEOTIDE SEQUENCE [LARGE SCALE GENOMIC DNA]</scope>
    <source>
        <strain evidence="5 6">DSM 5745</strain>
    </source>
</reference>
<evidence type="ECO:0000256" key="2">
    <source>
        <dbReference type="ARBA" id="ARBA00010209"/>
    </source>
</evidence>
<evidence type="ECO:0000256" key="1">
    <source>
        <dbReference type="ARBA" id="ARBA00005179"/>
    </source>
</evidence>
<dbReference type="GO" id="GO:0016765">
    <property type="term" value="F:transferase activity, transferring alkyl or aryl (other than methyl) groups"/>
    <property type="evidence" value="ECO:0007669"/>
    <property type="project" value="InterPro"/>
</dbReference>
<dbReference type="PANTHER" id="PTHR40627">
    <property type="entry name" value="INDOLE PRENYLTRANSFERASE TDIB-RELATED"/>
    <property type="match status" value="1"/>
</dbReference>
<feature type="binding site" evidence="4">
    <location>
        <position position="296"/>
    </location>
    <ligand>
        <name>dimethylallyl diphosphate</name>
        <dbReference type="ChEBI" id="CHEBI:57623"/>
    </ligand>
</feature>
<dbReference type="AlphaFoldDB" id="A0A3D8T3B8"/>
<dbReference type="OrthoDB" id="3354387at2759"/>
<feature type="binding site" evidence="4">
    <location>
        <position position="294"/>
    </location>
    <ligand>
        <name>dimethylallyl diphosphate</name>
        <dbReference type="ChEBI" id="CHEBI:57623"/>
    </ligand>
</feature>
<dbReference type="Pfam" id="PF11991">
    <property type="entry name" value="Trp_DMAT"/>
    <property type="match status" value="1"/>
</dbReference>
<feature type="binding site" evidence="4">
    <location>
        <position position="136"/>
    </location>
    <ligand>
        <name>dimethylallyl diphosphate</name>
        <dbReference type="ChEBI" id="CHEBI:57623"/>
    </ligand>
</feature>
<dbReference type="NCBIfam" id="TIGR03429">
    <property type="entry name" value="arom_pren_DMATS"/>
    <property type="match status" value="1"/>
</dbReference>
<protein>
    <recommendedName>
        <fullName evidence="7">Aromatic prenyltransferase</fullName>
    </recommendedName>
</protein>
<sequence length="418" mass="47335">MGSYHSTLYNPIQNPLSFYIGKCKETALPDPTSTPRQLSVYQQVSTKLNESFDPHATYWWQTSGRFLAGLLEDAGYTTSAQEKILTFFSRTITPFMGPARISAREPPQWRSFMTDDHYPIELSWDFPTGRSAPRIRFSIEPLSVSAGTSMDPYNTDARSAFLEALLRALPNTDLETFRHFERALIPRHAVSKEVLEEVQGHPSTIFYGFDLDNSEITTKAYFFPGLKAQQTNCTNPEVVARVIATAPQCSPNQLHALRTFNDFVREHDTAAPNTPLEIDMLAIDLVAPTSSRVKIYFRTRETSFSSVRQMMTLGQRLPALNLHRLRLFWDVLLNQAGVPDERHLPGSDTHRTAGLIYNVELRWGSAAPKVKIYIPVRHYADSDEVVLDAVHRYTGSASPDREIVEGAWGYADTMRREL</sequence>
<dbReference type="GeneID" id="38110711"/>
<dbReference type="Proteomes" id="UP000256690">
    <property type="component" value="Unassembled WGS sequence"/>
</dbReference>
<dbReference type="PIRSF" id="PIRSF000509">
    <property type="entry name" value="Trp_DMAT"/>
    <property type="match status" value="1"/>
</dbReference>
<feature type="binding site" evidence="4">
    <location>
        <position position="292"/>
    </location>
    <ligand>
        <name>dimethylallyl diphosphate</name>
        <dbReference type="ChEBI" id="CHEBI:57623"/>
    </ligand>
</feature>